<feature type="compositionally biased region" description="Basic and acidic residues" evidence="14">
    <location>
        <begin position="1"/>
        <end position="15"/>
    </location>
</feature>
<dbReference type="InterPro" id="IPR001025">
    <property type="entry name" value="BAH_dom"/>
</dbReference>
<dbReference type="InterPro" id="IPR043151">
    <property type="entry name" value="BAH_sf"/>
</dbReference>
<evidence type="ECO:0000313" key="17">
    <source>
        <dbReference type="Proteomes" id="UP000195602"/>
    </source>
</evidence>
<dbReference type="InterPro" id="IPR050311">
    <property type="entry name" value="ORC1/CDC6"/>
</dbReference>
<dbReference type="SMART" id="SM00382">
    <property type="entry name" value="AAA"/>
    <property type="match status" value="1"/>
</dbReference>
<evidence type="ECO:0000256" key="3">
    <source>
        <dbReference type="ARBA" id="ARBA00019081"/>
    </source>
</evidence>
<evidence type="ECO:0000256" key="13">
    <source>
        <dbReference type="RuleBase" id="RU365058"/>
    </source>
</evidence>
<dbReference type="PROSITE" id="PS51038">
    <property type="entry name" value="BAH"/>
    <property type="match status" value="1"/>
</dbReference>
<evidence type="ECO:0000313" key="16">
    <source>
        <dbReference type="EMBL" id="OVF08092.1"/>
    </source>
</evidence>
<organism evidence="16 17">
    <name type="scientific">Clavispora lusitaniae</name>
    <name type="common">Candida lusitaniae</name>
    <dbReference type="NCBI Taxonomy" id="36911"/>
    <lineage>
        <taxon>Eukaryota</taxon>
        <taxon>Fungi</taxon>
        <taxon>Dikarya</taxon>
        <taxon>Ascomycota</taxon>
        <taxon>Saccharomycotina</taxon>
        <taxon>Pichiomycetes</taxon>
        <taxon>Metschnikowiaceae</taxon>
        <taxon>Clavispora</taxon>
    </lineage>
</organism>
<dbReference type="EMBL" id="LYUB02000009">
    <property type="protein sequence ID" value="OVF08092.1"/>
    <property type="molecule type" value="Genomic_DNA"/>
</dbReference>
<keyword evidence="8" id="KW-0460">Magnesium</keyword>
<evidence type="ECO:0000256" key="14">
    <source>
        <dbReference type="SAM" id="MobiDB-lite"/>
    </source>
</evidence>
<dbReference type="SMART" id="SM00439">
    <property type="entry name" value="BAH"/>
    <property type="match status" value="1"/>
</dbReference>
<evidence type="ECO:0000256" key="1">
    <source>
        <dbReference type="ARBA" id="ARBA00004123"/>
    </source>
</evidence>
<dbReference type="InterPro" id="IPR041083">
    <property type="entry name" value="AAA_lid_10"/>
</dbReference>
<evidence type="ECO:0000259" key="15">
    <source>
        <dbReference type="PROSITE" id="PS51038"/>
    </source>
</evidence>
<dbReference type="CDD" id="cd00009">
    <property type="entry name" value="AAA"/>
    <property type="match status" value="1"/>
</dbReference>
<dbReference type="GO" id="GO:0006270">
    <property type="term" value="P:DNA replication initiation"/>
    <property type="evidence" value="ECO:0007669"/>
    <property type="project" value="TreeGrafter"/>
</dbReference>
<sequence>MAKRQKDLEDWKIVLDDDEPSDPSTPSRRSRRNAVRGASTSVKLHRETDDTHLEVGNCVLINGNSRTQKSGNSFYAVIMDIQIGVKNFLDLQVVPLVHIKKVRSDDLPPEYSNAEPANEVFVTSELEFVQLKDFVEKIQVLNKSDYSEIATDDTSTSTIFLCRRGCDRFKEKFSSEFDFKDWQALVKKNFNHALNYIAEMTSVIVSPTKANRKTRSLKSQLEQVSSPSRGRYSRMFDSDTSESEVSETETETEEKLNEEENEMDDEIEEPEEAVKQKTPRKRSSKSATTTPSPRKRSKRDNEAVKRLQSVLSPLKKGFKVKSGSTISSLPSLSRAVDKSDASKHSMIDTSSEAFKQLKEKLHTSTRIDSLPCREDEFTSLLLTLETAVREETGCSVYVSGTPGTGKTATIKEVIASLKEIVSYDGLREFDFLEINCLKLLTPNSAYEKFWEYLSGIKVTPSNAALLLEEYFSRDVPDPDRKPLIVLMDELDQIVTKNQNVMYNFFNWPTYANAKLIIIAVANTMDLPERLLSNKISSRLGLRRIQFVGYTYEQLGQIIKQRLEMLAEKNKRRVTVSPDAVGFASRKVASVSGDARRALTICRRAVEIAESEYLATAKDTEKLPESDQEYSIQISHISKAINETTNTPLANLVNSLSFASKLALVSVLLRTRRTGLAENTFGDICDEMRNTLRLLTAKESSSALNEISSSASYIDLLYSHGVLHDGPQSLNIRVFKMAEIINELVEQGILVQQNIRSERYRLIHLNVSGEEVESILKRNAEVAAML</sequence>
<dbReference type="Pfam" id="PF17872">
    <property type="entry name" value="AAA_lid_10"/>
    <property type="match status" value="1"/>
</dbReference>
<dbReference type="InterPro" id="IPR003593">
    <property type="entry name" value="AAA+_ATPase"/>
</dbReference>
<keyword evidence="10 13" id="KW-0539">Nucleus</keyword>
<feature type="region of interest" description="Disordered" evidence="14">
    <location>
        <begin position="1"/>
        <end position="42"/>
    </location>
</feature>
<comment type="subcellular location">
    <subcellularLocation>
        <location evidence="1 13">Nucleus</location>
    </subcellularLocation>
</comment>
<dbReference type="GO" id="GO:0005524">
    <property type="term" value="F:ATP binding"/>
    <property type="evidence" value="ECO:0007669"/>
    <property type="project" value="UniProtKB-KW"/>
</dbReference>
<feature type="compositionally biased region" description="Acidic residues" evidence="14">
    <location>
        <begin position="239"/>
        <end position="271"/>
    </location>
</feature>
<dbReference type="AlphaFoldDB" id="A0AA91PZ33"/>
<dbReference type="Pfam" id="PF21312">
    <property type="entry name" value="WHD_ORC1"/>
    <property type="match status" value="1"/>
</dbReference>
<feature type="compositionally biased region" description="Polar residues" evidence="14">
    <location>
        <begin position="217"/>
        <end position="228"/>
    </location>
</feature>
<accession>A0AA91PZ33</accession>
<dbReference type="SUPFAM" id="SSF52540">
    <property type="entry name" value="P-loop containing nucleoside triphosphate hydrolases"/>
    <property type="match status" value="1"/>
</dbReference>
<dbReference type="InterPro" id="IPR048867">
    <property type="entry name" value="WHD_ORC1"/>
</dbReference>
<evidence type="ECO:0000256" key="6">
    <source>
        <dbReference type="ARBA" id="ARBA00022741"/>
    </source>
</evidence>
<dbReference type="GO" id="GO:0005664">
    <property type="term" value="C:nuclear origin of replication recognition complex"/>
    <property type="evidence" value="ECO:0007669"/>
    <property type="project" value="TreeGrafter"/>
</dbReference>
<dbReference type="Gene3D" id="1.10.8.60">
    <property type="match status" value="1"/>
</dbReference>
<keyword evidence="5" id="KW-0479">Metal-binding</keyword>
<feature type="domain" description="BAH" evidence="15">
    <location>
        <begin position="51"/>
        <end position="177"/>
    </location>
</feature>
<dbReference type="GO" id="GO:0033314">
    <property type="term" value="P:mitotic DNA replication checkpoint signaling"/>
    <property type="evidence" value="ECO:0007669"/>
    <property type="project" value="TreeGrafter"/>
</dbReference>
<evidence type="ECO:0000256" key="11">
    <source>
        <dbReference type="ARBA" id="ARBA00053599"/>
    </source>
</evidence>
<evidence type="ECO:0000256" key="7">
    <source>
        <dbReference type="ARBA" id="ARBA00022840"/>
    </source>
</evidence>
<comment type="caution">
    <text evidence="16">The sequence shown here is derived from an EMBL/GenBank/DDBJ whole genome shotgun (WGS) entry which is preliminary data.</text>
</comment>
<evidence type="ECO:0000256" key="9">
    <source>
        <dbReference type="ARBA" id="ARBA00023125"/>
    </source>
</evidence>
<keyword evidence="6 13" id="KW-0547">Nucleotide-binding</keyword>
<evidence type="ECO:0000256" key="8">
    <source>
        <dbReference type="ARBA" id="ARBA00022842"/>
    </source>
</evidence>
<evidence type="ECO:0000256" key="12">
    <source>
        <dbReference type="ARBA" id="ARBA00062293"/>
    </source>
</evidence>
<dbReference type="InterPro" id="IPR003959">
    <property type="entry name" value="ATPase_AAA_core"/>
</dbReference>
<gene>
    <name evidence="16" type="ORF">A9F13_09g00088</name>
</gene>
<dbReference type="GO" id="GO:0016887">
    <property type="term" value="F:ATP hydrolysis activity"/>
    <property type="evidence" value="ECO:0007669"/>
    <property type="project" value="InterPro"/>
</dbReference>
<comment type="subunit">
    <text evidence="12 13">ORC is composed of six subunits.</text>
</comment>
<evidence type="ECO:0000256" key="5">
    <source>
        <dbReference type="ARBA" id="ARBA00022723"/>
    </source>
</evidence>
<evidence type="ECO:0000256" key="4">
    <source>
        <dbReference type="ARBA" id="ARBA00022705"/>
    </source>
</evidence>
<name>A0AA91PZ33_CLALS</name>
<protein>
    <recommendedName>
        <fullName evidence="3 13">Origin recognition complex subunit 1</fullName>
    </recommendedName>
</protein>
<dbReference type="FunFam" id="1.10.8.60:FF:000274">
    <property type="entry name" value="Origin recognition complex subunit 1"/>
    <property type="match status" value="1"/>
</dbReference>
<dbReference type="PANTHER" id="PTHR10763">
    <property type="entry name" value="CELL DIVISION CONTROL PROTEIN 6-RELATED"/>
    <property type="match status" value="1"/>
</dbReference>
<dbReference type="Gene3D" id="2.30.30.490">
    <property type="match status" value="1"/>
</dbReference>
<dbReference type="GO" id="GO:0003688">
    <property type="term" value="F:DNA replication origin binding"/>
    <property type="evidence" value="ECO:0007669"/>
    <property type="project" value="TreeGrafter"/>
</dbReference>
<dbReference type="KEGG" id="clus:A9F13_09g00088"/>
<dbReference type="InterPro" id="IPR027417">
    <property type="entry name" value="P-loop_NTPase"/>
</dbReference>
<dbReference type="PANTHER" id="PTHR10763:SF23">
    <property type="entry name" value="ORIGIN RECOGNITION COMPLEX SUBUNIT 1"/>
    <property type="match status" value="1"/>
</dbReference>
<feature type="region of interest" description="Disordered" evidence="14">
    <location>
        <begin position="210"/>
        <end position="304"/>
    </location>
</feature>
<dbReference type="Proteomes" id="UP000195602">
    <property type="component" value="Unassembled WGS sequence"/>
</dbReference>
<dbReference type="CDD" id="cd18139">
    <property type="entry name" value="HLD_clamp_RarA"/>
    <property type="match status" value="1"/>
</dbReference>
<proteinExistence type="inferred from homology"/>
<dbReference type="Gene3D" id="3.40.50.300">
    <property type="entry name" value="P-loop containing nucleotide triphosphate hydrolases"/>
    <property type="match status" value="1"/>
</dbReference>
<dbReference type="FunFam" id="3.40.50.300:FF:000199">
    <property type="entry name" value="Origin recognition complex subunit 1"/>
    <property type="match status" value="1"/>
</dbReference>
<reference evidence="16 17" key="1">
    <citation type="submission" date="2017-04" db="EMBL/GenBank/DDBJ databases">
        <title>Draft genome of the yeast Clavispora lusitaniae type strain CBS 6936.</title>
        <authorList>
            <person name="Durrens P."/>
            <person name="Klopp C."/>
            <person name="Biteau N."/>
            <person name="Fitton-Ouhabi V."/>
            <person name="Dementhon K."/>
            <person name="Accoceberry I."/>
            <person name="Sherman D.J."/>
            <person name="Noel T."/>
        </authorList>
    </citation>
    <scope>NUCLEOTIDE SEQUENCE [LARGE SCALE GENOMIC DNA]</scope>
    <source>
        <strain evidence="16 17">CBS 6936</strain>
    </source>
</reference>
<keyword evidence="7 13" id="KW-0067">ATP-binding</keyword>
<dbReference type="GO" id="GO:0046872">
    <property type="term" value="F:metal ion binding"/>
    <property type="evidence" value="ECO:0007669"/>
    <property type="project" value="UniProtKB-KW"/>
</dbReference>
<comment type="function">
    <text evidence="11">Component of the origin recognition complex (ORC) that binds origins of replication. It has a role in both chromosomal replication and mating type transcriptional silencing. Binds to the ARS consensus sequence (ACS) of origins of replication in an ATP-dependent manner.</text>
</comment>
<feature type="compositionally biased region" description="Low complexity" evidence="14">
    <location>
        <begin position="322"/>
        <end position="333"/>
    </location>
</feature>
<dbReference type="SUPFAM" id="SSF82061">
    <property type="entry name" value="BAH domain"/>
    <property type="match status" value="1"/>
</dbReference>
<dbReference type="Pfam" id="PF00004">
    <property type="entry name" value="AAA"/>
    <property type="match status" value="1"/>
</dbReference>
<evidence type="ECO:0000256" key="2">
    <source>
        <dbReference type="ARBA" id="ARBA00008398"/>
    </source>
</evidence>
<keyword evidence="4 13" id="KW-0235">DNA replication</keyword>
<keyword evidence="9 13" id="KW-0238">DNA-binding</keyword>
<comment type="function">
    <text evidence="13">Component of the origin recognition complex (ORC) that binds origins of replication. DNA-binding is ATP-dependent, however specific DNA sequences that define origins of replication have not been identified so far. ORC is required to assemble the pre-replication complex necessary to initiate DNA replication.</text>
</comment>
<feature type="region of interest" description="Disordered" evidence="14">
    <location>
        <begin position="320"/>
        <end position="344"/>
    </location>
</feature>
<feature type="compositionally biased region" description="Basic and acidic residues" evidence="14">
    <location>
        <begin position="335"/>
        <end position="344"/>
    </location>
</feature>
<evidence type="ECO:0000256" key="10">
    <source>
        <dbReference type="ARBA" id="ARBA00023242"/>
    </source>
</evidence>
<dbReference type="GO" id="GO:0003682">
    <property type="term" value="F:chromatin binding"/>
    <property type="evidence" value="ECO:0007669"/>
    <property type="project" value="InterPro"/>
</dbReference>
<comment type="similarity">
    <text evidence="2 13">Belongs to the ORC1 family.</text>
</comment>